<feature type="compositionally biased region" description="Basic and acidic residues" evidence="2">
    <location>
        <begin position="95"/>
        <end position="132"/>
    </location>
</feature>
<sequence length="151" mass="17341">MDDQVGETQSLQEVLSSSLIQSLKSKLARADASFAELAKRVGKNHPLYKQAKAEVNSLQQKLRSEIKMVQTWIHRAWRSDHRRHAGAGAQAAQQPRRERTHQARRDARRLEAGEAAPEGHRRDLDEETRQEPLRLQAVNQYRQEAQDHPPD</sequence>
<dbReference type="Proteomes" id="UP000198729">
    <property type="component" value="Unassembled WGS sequence"/>
</dbReference>
<evidence type="ECO:0000313" key="4">
    <source>
        <dbReference type="Proteomes" id="UP000198729"/>
    </source>
</evidence>
<feature type="region of interest" description="Disordered" evidence="2">
    <location>
        <begin position="79"/>
        <end position="151"/>
    </location>
</feature>
<dbReference type="EMBL" id="FMWO01000027">
    <property type="protein sequence ID" value="SCZ84575.1"/>
    <property type="molecule type" value="Genomic_DNA"/>
</dbReference>
<organism evidence="3 4">
    <name type="scientific">Nitrosomonas mobilis</name>
    <dbReference type="NCBI Taxonomy" id="51642"/>
    <lineage>
        <taxon>Bacteria</taxon>
        <taxon>Pseudomonadati</taxon>
        <taxon>Pseudomonadota</taxon>
        <taxon>Betaproteobacteria</taxon>
        <taxon>Nitrosomonadales</taxon>
        <taxon>Nitrosomonadaceae</taxon>
        <taxon>Nitrosomonas</taxon>
    </lineage>
</organism>
<name>A0A1G5SBJ9_9PROT</name>
<evidence type="ECO:0000256" key="2">
    <source>
        <dbReference type="SAM" id="MobiDB-lite"/>
    </source>
</evidence>
<gene>
    <name evidence="3" type="ORF">NSMM_210023</name>
</gene>
<feature type="coiled-coil region" evidence="1">
    <location>
        <begin position="20"/>
        <end position="68"/>
    </location>
</feature>
<keyword evidence="4" id="KW-1185">Reference proteome</keyword>
<keyword evidence="1" id="KW-0175">Coiled coil</keyword>
<accession>A0A1G5SBJ9</accession>
<protein>
    <submittedName>
        <fullName evidence="3">Uncharacterized protein</fullName>
    </submittedName>
</protein>
<dbReference type="STRING" id="51642.NSMM_210023"/>
<proteinExistence type="predicted"/>
<evidence type="ECO:0000256" key="1">
    <source>
        <dbReference type="SAM" id="Coils"/>
    </source>
</evidence>
<dbReference type="AlphaFoldDB" id="A0A1G5SBJ9"/>
<reference evidence="3 4" key="1">
    <citation type="submission" date="2016-10" db="EMBL/GenBank/DDBJ databases">
        <authorList>
            <person name="de Groot N.N."/>
        </authorList>
    </citation>
    <scope>NUCLEOTIDE SEQUENCE [LARGE SCALE GENOMIC DNA]</scope>
    <source>
        <strain evidence="3">1</strain>
    </source>
</reference>
<evidence type="ECO:0000313" key="3">
    <source>
        <dbReference type="EMBL" id="SCZ84575.1"/>
    </source>
</evidence>